<keyword evidence="2" id="KW-0472">Membrane</keyword>
<keyword evidence="2" id="KW-0812">Transmembrane</keyword>
<dbReference type="RefSeq" id="WP_196195068.1">
    <property type="nucleotide sequence ID" value="NZ_JADPRT010000006.1"/>
</dbReference>
<feature type="region of interest" description="Disordered" evidence="1">
    <location>
        <begin position="105"/>
        <end position="138"/>
    </location>
</feature>
<evidence type="ECO:0000256" key="2">
    <source>
        <dbReference type="SAM" id="Phobius"/>
    </source>
</evidence>
<feature type="region of interest" description="Disordered" evidence="1">
    <location>
        <begin position="49"/>
        <end position="81"/>
    </location>
</feature>
<gene>
    <name evidence="3" type="ORF">I2501_16835</name>
</gene>
<keyword evidence="2" id="KW-1133">Transmembrane helix</keyword>
<dbReference type="AlphaFoldDB" id="A0A931FDL7"/>
<evidence type="ECO:0000313" key="3">
    <source>
        <dbReference type="EMBL" id="MBF9069693.1"/>
    </source>
</evidence>
<name>A0A931FDL7_9ACTN</name>
<keyword evidence="4" id="KW-1185">Reference proteome</keyword>
<proteinExistence type="predicted"/>
<sequence length="138" mass="14911">MGPFGPYGRGGPHHGDLWIFPVITMVIFWVLLLIVIVVLIRFMTRRSRWNAQQAHQGGPGTAAGPGGWPGPPRWGPHAQAAPTAEQLLAERLARGDIEVDDYHRRLAALRGESAAPPPPTEPPAPPMPPEPPEPPPTP</sequence>
<evidence type="ECO:0000256" key="1">
    <source>
        <dbReference type="SAM" id="MobiDB-lite"/>
    </source>
</evidence>
<evidence type="ECO:0000313" key="4">
    <source>
        <dbReference type="Proteomes" id="UP000657385"/>
    </source>
</evidence>
<reference evidence="3" key="1">
    <citation type="submission" date="2020-11" db="EMBL/GenBank/DDBJ databases">
        <title>Isolation and identification of active actinomycetes.</title>
        <authorList>
            <person name="Yu B."/>
        </authorList>
    </citation>
    <scope>NUCLEOTIDE SEQUENCE</scope>
    <source>
        <strain evidence="3">NEAU-YB345</strain>
    </source>
</reference>
<dbReference type="Proteomes" id="UP000657385">
    <property type="component" value="Unassembled WGS sequence"/>
</dbReference>
<protein>
    <recommendedName>
        <fullName evidence="5">SHOCT domain-containing protein</fullName>
    </recommendedName>
</protein>
<organism evidence="3 4">
    <name type="scientific">Streptacidiphilus fuscans</name>
    <dbReference type="NCBI Taxonomy" id="2789292"/>
    <lineage>
        <taxon>Bacteria</taxon>
        <taxon>Bacillati</taxon>
        <taxon>Actinomycetota</taxon>
        <taxon>Actinomycetes</taxon>
        <taxon>Kitasatosporales</taxon>
        <taxon>Streptomycetaceae</taxon>
        <taxon>Streptacidiphilus</taxon>
    </lineage>
</organism>
<feature type="compositionally biased region" description="Pro residues" evidence="1">
    <location>
        <begin position="115"/>
        <end position="138"/>
    </location>
</feature>
<feature type="transmembrane region" description="Helical" evidence="2">
    <location>
        <begin position="17"/>
        <end position="40"/>
    </location>
</feature>
<accession>A0A931FDL7</accession>
<comment type="caution">
    <text evidence="3">The sequence shown here is derived from an EMBL/GenBank/DDBJ whole genome shotgun (WGS) entry which is preliminary data.</text>
</comment>
<feature type="compositionally biased region" description="Gly residues" evidence="1">
    <location>
        <begin position="57"/>
        <end position="67"/>
    </location>
</feature>
<dbReference type="EMBL" id="JADPRT010000006">
    <property type="protein sequence ID" value="MBF9069693.1"/>
    <property type="molecule type" value="Genomic_DNA"/>
</dbReference>
<evidence type="ECO:0008006" key="5">
    <source>
        <dbReference type="Google" id="ProtNLM"/>
    </source>
</evidence>